<dbReference type="OrthoDB" id="5293267at2"/>
<dbReference type="EMBL" id="RBWU01000005">
    <property type="protein sequence ID" value="RKS72130.1"/>
    <property type="molecule type" value="Genomic_DNA"/>
</dbReference>
<dbReference type="InterPro" id="IPR000182">
    <property type="entry name" value="GNAT_dom"/>
</dbReference>
<dbReference type="PANTHER" id="PTHR43441:SF10">
    <property type="entry name" value="ACETYLTRANSFERASE"/>
    <property type="match status" value="1"/>
</dbReference>
<organism evidence="2 3">
    <name type="scientific">Actinomadura pelletieri DSM 43383</name>
    <dbReference type="NCBI Taxonomy" id="1120940"/>
    <lineage>
        <taxon>Bacteria</taxon>
        <taxon>Bacillati</taxon>
        <taxon>Actinomycetota</taxon>
        <taxon>Actinomycetes</taxon>
        <taxon>Streptosporangiales</taxon>
        <taxon>Thermomonosporaceae</taxon>
        <taxon>Actinomadura</taxon>
    </lineage>
</organism>
<name>A0A495QIZ2_9ACTN</name>
<dbReference type="GO" id="GO:1990189">
    <property type="term" value="F:protein N-terminal-serine acetyltransferase activity"/>
    <property type="evidence" value="ECO:0007669"/>
    <property type="project" value="TreeGrafter"/>
</dbReference>
<evidence type="ECO:0000259" key="1">
    <source>
        <dbReference type="PROSITE" id="PS51186"/>
    </source>
</evidence>
<dbReference type="InterPro" id="IPR016181">
    <property type="entry name" value="Acyl_CoA_acyltransferase"/>
</dbReference>
<protein>
    <submittedName>
        <fullName evidence="2">RimJ/RimL family protein N-acetyltransferase</fullName>
    </submittedName>
</protein>
<accession>A0A495QIZ2</accession>
<proteinExistence type="predicted"/>
<dbReference type="Gene3D" id="3.40.630.30">
    <property type="match status" value="1"/>
</dbReference>
<dbReference type="PANTHER" id="PTHR43441">
    <property type="entry name" value="RIBOSOMAL-PROTEIN-SERINE ACETYLTRANSFERASE"/>
    <property type="match status" value="1"/>
</dbReference>
<dbReference type="SUPFAM" id="SSF55729">
    <property type="entry name" value="Acyl-CoA N-acyltransferases (Nat)"/>
    <property type="match status" value="1"/>
</dbReference>
<comment type="caution">
    <text evidence="2">The sequence shown here is derived from an EMBL/GenBank/DDBJ whole genome shotgun (WGS) entry which is preliminary data.</text>
</comment>
<dbReference type="InterPro" id="IPR051908">
    <property type="entry name" value="Ribosomal_N-acetyltransferase"/>
</dbReference>
<dbReference type="RefSeq" id="WP_121436697.1">
    <property type="nucleotide sequence ID" value="NZ_RBWU01000005.1"/>
</dbReference>
<keyword evidence="2" id="KW-0808">Transferase</keyword>
<dbReference type="AlphaFoldDB" id="A0A495QIZ2"/>
<evidence type="ECO:0000313" key="2">
    <source>
        <dbReference type="EMBL" id="RKS72130.1"/>
    </source>
</evidence>
<dbReference type="Pfam" id="PF13302">
    <property type="entry name" value="Acetyltransf_3"/>
    <property type="match status" value="1"/>
</dbReference>
<feature type="domain" description="N-acetyltransferase" evidence="1">
    <location>
        <begin position="11"/>
        <end position="174"/>
    </location>
</feature>
<gene>
    <name evidence="2" type="ORF">BZB76_4947</name>
</gene>
<evidence type="ECO:0000313" key="3">
    <source>
        <dbReference type="Proteomes" id="UP000274601"/>
    </source>
</evidence>
<keyword evidence="3" id="KW-1185">Reference proteome</keyword>
<dbReference type="PROSITE" id="PS51186">
    <property type="entry name" value="GNAT"/>
    <property type="match status" value="1"/>
</dbReference>
<sequence length="182" mass="20416">MDRAVIDAGWLRLRPFTSTDIPWVYEVSRDPALQHFVQLPSPYHLKDAAFFVDEVAVGGWDRGERREFVVEEASSETPLGRVGLSGPSNGSAEIGYWVDPRARGRGVATDAVRTVCRWAFTTLDLDLIEWRCEVGNTASRRVAEKAGFLIEATLRKRVIHRGTRVDAWFGSLLKTEAARLNT</sequence>
<dbReference type="Proteomes" id="UP000274601">
    <property type="component" value="Unassembled WGS sequence"/>
</dbReference>
<reference evidence="2 3" key="1">
    <citation type="submission" date="2018-10" db="EMBL/GenBank/DDBJ databases">
        <title>Genomic Encyclopedia of Archaeal and Bacterial Type Strains, Phase II (KMG-II): from individual species to whole genera.</title>
        <authorList>
            <person name="Goeker M."/>
        </authorList>
    </citation>
    <scope>NUCLEOTIDE SEQUENCE [LARGE SCALE GENOMIC DNA]</scope>
    <source>
        <strain evidence="2 3">DSM 43383</strain>
    </source>
</reference>
<dbReference type="GO" id="GO:0005737">
    <property type="term" value="C:cytoplasm"/>
    <property type="evidence" value="ECO:0007669"/>
    <property type="project" value="TreeGrafter"/>
</dbReference>
<dbReference type="GO" id="GO:0008999">
    <property type="term" value="F:protein-N-terminal-alanine acetyltransferase activity"/>
    <property type="evidence" value="ECO:0007669"/>
    <property type="project" value="TreeGrafter"/>
</dbReference>